<keyword evidence="2" id="KW-1185">Reference proteome</keyword>
<dbReference type="AlphaFoldDB" id="A0A4Y9XYD2"/>
<gene>
    <name evidence="1" type="ORF">EVG20_g9438</name>
</gene>
<accession>A0A4Y9XYD2</accession>
<proteinExistence type="predicted"/>
<dbReference type="Proteomes" id="UP000298327">
    <property type="component" value="Unassembled WGS sequence"/>
</dbReference>
<dbReference type="EMBL" id="SEOQ01000951">
    <property type="protein sequence ID" value="TFY55120.1"/>
    <property type="molecule type" value="Genomic_DNA"/>
</dbReference>
<organism evidence="1 2">
    <name type="scientific">Dentipellis fragilis</name>
    <dbReference type="NCBI Taxonomy" id="205917"/>
    <lineage>
        <taxon>Eukaryota</taxon>
        <taxon>Fungi</taxon>
        <taxon>Dikarya</taxon>
        <taxon>Basidiomycota</taxon>
        <taxon>Agaricomycotina</taxon>
        <taxon>Agaricomycetes</taxon>
        <taxon>Russulales</taxon>
        <taxon>Hericiaceae</taxon>
        <taxon>Dentipellis</taxon>
    </lineage>
</organism>
<sequence length="175" mass="19098">MQRTPHRRREVAAHVPKRPSTLTCRMQSKVLSSSAVLARVTVSPAAFDVCTPGPRTRIVRQYGTGTGTGTGTDRREVAVSDCDSVTVAVLPESDVVMSTSCGGARWRASETAVETATATATATAIEKGLLMSEDQVSGLGEREIYNGDGVWETSRCGRCVSVRVWMWMWMWMWVP</sequence>
<comment type="caution">
    <text evidence="1">The sequence shown here is derived from an EMBL/GenBank/DDBJ whole genome shotgun (WGS) entry which is preliminary data.</text>
</comment>
<evidence type="ECO:0000313" key="2">
    <source>
        <dbReference type="Proteomes" id="UP000298327"/>
    </source>
</evidence>
<evidence type="ECO:0000313" key="1">
    <source>
        <dbReference type="EMBL" id="TFY55120.1"/>
    </source>
</evidence>
<reference evidence="1 2" key="1">
    <citation type="submission" date="2019-02" db="EMBL/GenBank/DDBJ databases">
        <title>Genome sequencing of the rare red list fungi Dentipellis fragilis.</title>
        <authorList>
            <person name="Buettner E."/>
            <person name="Kellner H."/>
        </authorList>
    </citation>
    <scope>NUCLEOTIDE SEQUENCE [LARGE SCALE GENOMIC DNA]</scope>
    <source>
        <strain evidence="1 2">DSM 105465</strain>
    </source>
</reference>
<protein>
    <submittedName>
        <fullName evidence="1">Uncharacterized protein</fullName>
    </submittedName>
</protein>
<name>A0A4Y9XYD2_9AGAM</name>